<dbReference type="InterPro" id="IPR011330">
    <property type="entry name" value="Glyco_hydro/deAcase_b/a-brl"/>
</dbReference>
<dbReference type="GO" id="GO:0005524">
    <property type="term" value="F:ATP binding"/>
    <property type="evidence" value="ECO:0007669"/>
    <property type="project" value="UniProtKB-UniRule"/>
</dbReference>
<dbReference type="HAMAP" id="MF_00691">
    <property type="entry name" value="PxpA"/>
    <property type="match status" value="1"/>
</dbReference>
<comment type="similarity">
    <text evidence="1">Belongs to the LamB/PxpA family.</text>
</comment>
<keyword evidence="1" id="KW-0547">Nucleotide-binding</keyword>
<evidence type="ECO:0000256" key="1">
    <source>
        <dbReference type="HAMAP-Rule" id="MF_00691"/>
    </source>
</evidence>
<dbReference type="GO" id="GO:0017168">
    <property type="term" value="F:5-oxoprolinase (ATP-hydrolyzing) activity"/>
    <property type="evidence" value="ECO:0007669"/>
    <property type="project" value="UniProtKB-UniRule"/>
</dbReference>
<evidence type="ECO:0000313" key="2">
    <source>
        <dbReference type="EMBL" id="MCU9614744.1"/>
    </source>
</evidence>
<comment type="caution">
    <text evidence="2">The sequence shown here is derived from an EMBL/GenBank/DDBJ whole genome shotgun (WGS) entry which is preliminary data.</text>
</comment>
<comment type="subunit">
    <text evidence="1">Forms a complex composed of PxpA, PxpB and PxpC.</text>
</comment>
<dbReference type="RefSeq" id="WP_263074067.1">
    <property type="nucleotide sequence ID" value="NZ_JAOUSF010000005.1"/>
</dbReference>
<comment type="catalytic activity">
    <reaction evidence="1">
        <text>5-oxo-L-proline + ATP + 2 H2O = L-glutamate + ADP + phosphate + H(+)</text>
        <dbReference type="Rhea" id="RHEA:10348"/>
        <dbReference type="ChEBI" id="CHEBI:15377"/>
        <dbReference type="ChEBI" id="CHEBI:15378"/>
        <dbReference type="ChEBI" id="CHEBI:29985"/>
        <dbReference type="ChEBI" id="CHEBI:30616"/>
        <dbReference type="ChEBI" id="CHEBI:43474"/>
        <dbReference type="ChEBI" id="CHEBI:58402"/>
        <dbReference type="ChEBI" id="CHEBI:456216"/>
        <dbReference type="EC" id="3.5.2.9"/>
    </reaction>
</comment>
<dbReference type="Gene3D" id="3.20.20.370">
    <property type="entry name" value="Glycoside hydrolase/deacetylase"/>
    <property type="match status" value="1"/>
</dbReference>
<dbReference type="PANTHER" id="PTHR30292">
    <property type="entry name" value="UNCHARACTERIZED PROTEIN YBGL-RELATED"/>
    <property type="match status" value="1"/>
</dbReference>
<dbReference type="GO" id="GO:0005975">
    <property type="term" value="P:carbohydrate metabolic process"/>
    <property type="evidence" value="ECO:0007669"/>
    <property type="project" value="InterPro"/>
</dbReference>
<dbReference type="EC" id="3.5.2.9" evidence="1"/>
<reference evidence="2" key="1">
    <citation type="submission" date="2022-10" db="EMBL/GenBank/DDBJ databases">
        <title>Description of Fervidibacillus gen. nov. in the family Fervidibacillaceae fam. nov. with two species, Fervidibacillus albus sp. nov., and Fervidibacillus halotolerans sp. nov., isolated from tidal flat sediments.</title>
        <authorList>
            <person name="Kwon K.K."/>
            <person name="Yang S.-H."/>
        </authorList>
    </citation>
    <scope>NUCLEOTIDE SEQUENCE</scope>
    <source>
        <strain evidence="2">JCM 19140</strain>
    </source>
</reference>
<dbReference type="Proteomes" id="UP001209318">
    <property type="component" value="Unassembled WGS sequence"/>
</dbReference>
<sequence>MTLSIDINCDLGESFGTYIKGQDAKVMKYITSANIACGYHAGDHNIMYETVKMAVENNIAIGAHPGFQDIIGFGRRELQITPNEVYNLMLYQMGALQSFAQVLGGKLHHVKPHGALYNMAAKDENIAEAIVRAVCDMDAKLILYGLSGSILTRLGRQHGLQVAEEVFADRSYQKDGSLTPRSNPRALIQNDQEVAIRVIRMIREGKVLSLGGEDISIKADSVCIHGDAPTTLAFVKILHTYLEQEDIHIEAIASNKR</sequence>
<name>A0AAE3IXI7_9BACI</name>
<dbReference type="NCBIfam" id="NF003816">
    <property type="entry name" value="PRK05406.1-5"/>
    <property type="match status" value="1"/>
</dbReference>
<organism evidence="2 3">
    <name type="scientific">Perspicuibacillus lycopersici</name>
    <dbReference type="NCBI Taxonomy" id="1325689"/>
    <lineage>
        <taxon>Bacteria</taxon>
        <taxon>Bacillati</taxon>
        <taxon>Bacillota</taxon>
        <taxon>Bacilli</taxon>
        <taxon>Bacillales</taxon>
        <taxon>Bacillaceae</taxon>
        <taxon>Perspicuibacillus</taxon>
    </lineage>
</organism>
<gene>
    <name evidence="1" type="primary">pxpA</name>
    <name evidence="2" type="ORF">OEV98_14465</name>
</gene>
<dbReference type="NCBIfam" id="NF003814">
    <property type="entry name" value="PRK05406.1-3"/>
    <property type="match status" value="1"/>
</dbReference>
<proteinExistence type="inferred from homology"/>
<protein>
    <recommendedName>
        <fullName evidence="1">5-oxoprolinase subunit A</fullName>
        <shortName evidence="1">5-OPase subunit A</shortName>
        <ecNumber evidence="1">3.5.2.9</ecNumber>
    </recommendedName>
    <alternativeName>
        <fullName evidence="1">5-oxoprolinase (ATP-hydrolyzing) subunit A</fullName>
    </alternativeName>
</protein>
<dbReference type="PANTHER" id="PTHR30292:SF0">
    <property type="entry name" value="5-OXOPROLINASE SUBUNIT A"/>
    <property type="match status" value="1"/>
</dbReference>
<keyword evidence="3" id="KW-1185">Reference proteome</keyword>
<dbReference type="Pfam" id="PF03746">
    <property type="entry name" value="LamB_YcsF"/>
    <property type="match status" value="1"/>
</dbReference>
<dbReference type="SUPFAM" id="SSF88713">
    <property type="entry name" value="Glycoside hydrolase/deacetylase"/>
    <property type="match status" value="1"/>
</dbReference>
<dbReference type="InterPro" id="IPR005501">
    <property type="entry name" value="LamB/YcsF/PxpA-like"/>
</dbReference>
<keyword evidence="1" id="KW-0378">Hydrolase</keyword>
<evidence type="ECO:0000313" key="3">
    <source>
        <dbReference type="Proteomes" id="UP001209318"/>
    </source>
</evidence>
<accession>A0AAE3IXI7</accession>
<comment type="function">
    <text evidence="1">Catalyzes the cleavage of 5-oxoproline to form L-glutamate coupled to the hydrolysis of ATP to ADP and inorganic phosphate.</text>
</comment>
<dbReference type="AlphaFoldDB" id="A0AAE3IXI7"/>
<dbReference type="EMBL" id="JAOUSF010000005">
    <property type="protein sequence ID" value="MCU9614744.1"/>
    <property type="molecule type" value="Genomic_DNA"/>
</dbReference>
<keyword evidence="1" id="KW-0067">ATP-binding</keyword>
<dbReference type="CDD" id="cd10787">
    <property type="entry name" value="LamB_YcsF_like"/>
    <property type="match status" value="1"/>
</dbReference>